<dbReference type="EMBL" id="JAHBAY010000004">
    <property type="protein sequence ID" value="MBT0769406.1"/>
    <property type="molecule type" value="Genomic_DNA"/>
</dbReference>
<name>A0ABS5TGW2_9ACTN</name>
<accession>A0ABS5TGW2</accession>
<evidence type="ECO:0000313" key="2">
    <source>
        <dbReference type="Proteomes" id="UP001197247"/>
    </source>
</evidence>
<proteinExistence type="predicted"/>
<protein>
    <submittedName>
        <fullName evidence="1">Uncharacterized protein</fullName>
    </submittedName>
</protein>
<keyword evidence="2" id="KW-1185">Reference proteome</keyword>
<dbReference type="RefSeq" id="WP_214155708.1">
    <property type="nucleotide sequence ID" value="NZ_JAHBAY010000004.1"/>
</dbReference>
<sequence>MPFEDFEGWRRELMFAGNILQRDDPPGDVDPDGRRYWRLVDMLDGSEVGGGAGRPGPTGRVEALWRRLRWSTG</sequence>
<reference evidence="1 2" key="1">
    <citation type="submission" date="2021-05" db="EMBL/GenBank/DDBJ databases">
        <title>Kineosporia and Streptomyces sp. nov. two new marine actinobacteria isolated from Coral.</title>
        <authorList>
            <person name="Buangrab K."/>
            <person name="Sutthacheep M."/>
            <person name="Yeemin T."/>
            <person name="Harunari E."/>
            <person name="Igarashi Y."/>
            <person name="Kanchanasin P."/>
            <person name="Tanasupawat S."/>
            <person name="Phongsopitanun W."/>
        </authorList>
    </citation>
    <scope>NUCLEOTIDE SEQUENCE [LARGE SCALE GENOMIC DNA]</scope>
    <source>
        <strain evidence="1 2">J2-2</strain>
    </source>
</reference>
<organism evidence="1 2">
    <name type="scientific">Kineosporia corallincola</name>
    <dbReference type="NCBI Taxonomy" id="2835133"/>
    <lineage>
        <taxon>Bacteria</taxon>
        <taxon>Bacillati</taxon>
        <taxon>Actinomycetota</taxon>
        <taxon>Actinomycetes</taxon>
        <taxon>Kineosporiales</taxon>
        <taxon>Kineosporiaceae</taxon>
        <taxon>Kineosporia</taxon>
    </lineage>
</organism>
<dbReference type="Proteomes" id="UP001197247">
    <property type="component" value="Unassembled WGS sequence"/>
</dbReference>
<comment type="caution">
    <text evidence="1">The sequence shown here is derived from an EMBL/GenBank/DDBJ whole genome shotgun (WGS) entry which is preliminary data.</text>
</comment>
<evidence type="ECO:0000313" key="1">
    <source>
        <dbReference type="EMBL" id="MBT0769406.1"/>
    </source>
</evidence>
<gene>
    <name evidence="1" type="ORF">KIH74_10780</name>
</gene>